<evidence type="ECO:0000313" key="2">
    <source>
        <dbReference type="EMBL" id="GAA1814545.1"/>
    </source>
</evidence>
<evidence type="ECO:0000259" key="1">
    <source>
        <dbReference type="SMART" id="SM00530"/>
    </source>
</evidence>
<gene>
    <name evidence="2" type="ORF">GCM10009682_39540</name>
</gene>
<dbReference type="CDD" id="cd00093">
    <property type="entry name" value="HTH_XRE"/>
    <property type="match status" value="1"/>
</dbReference>
<dbReference type="SMART" id="SM00530">
    <property type="entry name" value="HTH_XRE"/>
    <property type="match status" value="1"/>
</dbReference>
<dbReference type="PANTHER" id="PTHR35010:SF2">
    <property type="entry name" value="BLL4672 PROTEIN"/>
    <property type="match status" value="1"/>
</dbReference>
<dbReference type="InterPro" id="IPR001387">
    <property type="entry name" value="Cro/C1-type_HTH"/>
</dbReference>
<dbReference type="InterPro" id="IPR010982">
    <property type="entry name" value="Lambda_DNA-bd_dom_sf"/>
</dbReference>
<reference evidence="2 3" key="1">
    <citation type="journal article" date="2019" name="Int. J. Syst. Evol. Microbiol.">
        <title>The Global Catalogue of Microorganisms (GCM) 10K type strain sequencing project: providing services to taxonomists for standard genome sequencing and annotation.</title>
        <authorList>
            <consortium name="The Broad Institute Genomics Platform"/>
            <consortium name="The Broad Institute Genome Sequencing Center for Infectious Disease"/>
            <person name="Wu L."/>
            <person name="Ma J."/>
        </authorList>
    </citation>
    <scope>NUCLEOTIDE SEQUENCE [LARGE SCALE GENOMIC DNA]</scope>
    <source>
        <strain evidence="2 3">JCM 13250</strain>
    </source>
</reference>
<sequence length="277" mass="30504">MVPPTANQRRALADFLKARRARLCPADVGLPAGPVRRAPGLRREEVAVLAGVSVTWYTWLEQGRRINPSESVLRAIARTLCLRPDETAHLLELAGPAPVIEPAEPSPALQDLVDSQHAAPAFIIDRRWDLIAWNAAADAVWNYSAVPVGERNLAWLTFHPIIRARLVDWAGHARRVVAEVRAGSAALSDDRRFAEVLAELRARHPEVDDWWSAGDVRTRTGVRKVYDHPDAGRLHLDEVILRPAGAPDLQLVVLVPVRDTGTADRLAALATPAEARR</sequence>
<dbReference type="Gene3D" id="1.10.260.40">
    <property type="entry name" value="lambda repressor-like DNA-binding domains"/>
    <property type="match status" value="1"/>
</dbReference>
<dbReference type="InterPro" id="IPR041413">
    <property type="entry name" value="MLTR_LBD"/>
</dbReference>
<evidence type="ECO:0000313" key="3">
    <source>
        <dbReference type="Proteomes" id="UP001500218"/>
    </source>
</evidence>
<accession>A0ABN2M8I3</accession>
<dbReference type="SUPFAM" id="SSF47413">
    <property type="entry name" value="lambda repressor-like DNA-binding domains"/>
    <property type="match status" value="1"/>
</dbReference>
<dbReference type="EMBL" id="BAAALT010000127">
    <property type="protein sequence ID" value="GAA1814545.1"/>
    <property type="molecule type" value="Genomic_DNA"/>
</dbReference>
<feature type="domain" description="HTH cro/C1-type" evidence="1">
    <location>
        <begin position="15"/>
        <end position="87"/>
    </location>
</feature>
<comment type="caution">
    <text evidence="2">The sequence shown here is derived from an EMBL/GenBank/DDBJ whole genome shotgun (WGS) entry which is preliminary data.</text>
</comment>
<name>A0ABN2M8I3_9ACTN</name>
<proteinExistence type="predicted"/>
<dbReference type="Pfam" id="PF13560">
    <property type="entry name" value="HTH_31"/>
    <property type="match status" value="1"/>
</dbReference>
<keyword evidence="3" id="KW-1185">Reference proteome</keyword>
<dbReference type="PANTHER" id="PTHR35010">
    <property type="entry name" value="BLL4672 PROTEIN-RELATED"/>
    <property type="match status" value="1"/>
</dbReference>
<dbReference type="Gene3D" id="3.30.450.180">
    <property type="match status" value="1"/>
</dbReference>
<dbReference type="Pfam" id="PF17765">
    <property type="entry name" value="MLTR_LBD"/>
    <property type="match status" value="1"/>
</dbReference>
<organism evidence="2 3">
    <name type="scientific">Luedemannella flava</name>
    <dbReference type="NCBI Taxonomy" id="349316"/>
    <lineage>
        <taxon>Bacteria</taxon>
        <taxon>Bacillati</taxon>
        <taxon>Actinomycetota</taxon>
        <taxon>Actinomycetes</taxon>
        <taxon>Micromonosporales</taxon>
        <taxon>Micromonosporaceae</taxon>
        <taxon>Luedemannella</taxon>
    </lineage>
</organism>
<dbReference type="Proteomes" id="UP001500218">
    <property type="component" value="Unassembled WGS sequence"/>
</dbReference>
<protein>
    <submittedName>
        <fullName evidence="2">Helix-turn-helix transcriptional regulator</fullName>
    </submittedName>
</protein>